<keyword evidence="2" id="KW-0067">ATP-binding</keyword>
<keyword evidence="3" id="KW-0472">Membrane</keyword>
<dbReference type="GO" id="GO:0005524">
    <property type="term" value="F:ATP binding"/>
    <property type="evidence" value="ECO:0007669"/>
    <property type="project" value="UniProtKB-KW"/>
</dbReference>
<dbReference type="InterPro" id="IPR001977">
    <property type="entry name" value="Depp_CoAkinase"/>
</dbReference>
<keyword evidence="1" id="KW-0547">Nucleotide-binding</keyword>
<dbReference type="AlphaFoldDB" id="A0A0K0DPU8"/>
<keyword evidence="4" id="KW-1185">Reference proteome</keyword>
<organism evidence="4 5">
    <name type="scientific">Angiostrongylus cantonensis</name>
    <name type="common">Rat lungworm</name>
    <dbReference type="NCBI Taxonomy" id="6313"/>
    <lineage>
        <taxon>Eukaryota</taxon>
        <taxon>Metazoa</taxon>
        <taxon>Ecdysozoa</taxon>
        <taxon>Nematoda</taxon>
        <taxon>Chromadorea</taxon>
        <taxon>Rhabditida</taxon>
        <taxon>Rhabditina</taxon>
        <taxon>Rhabditomorpha</taxon>
        <taxon>Strongyloidea</taxon>
        <taxon>Metastrongylidae</taxon>
        <taxon>Angiostrongylus</taxon>
    </lineage>
</organism>
<feature type="transmembrane region" description="Helical" evidence="3">
    <location>
        <begin position="81"/>
        <end position="100"/>
    </location>
</feature>
<evidence type="ECO:0000256" key="1">
    <source>
        <dbReference type="ARBA" id="ARBA00022741"/>
    </source>
</evidence>
<protein>
    <submittedName>
        <fullName evidence="5">FtsJ domain-containing protein</fullName>
    </submittedName>
</protein>
<dbReference type="STRING" id="6313.A0A0K0DPU8"/>
<evidence type="ECO:0000256" key="2">
    <source>
        <dbReference type="ARBA" id="ARBA00022840"/>
    </source>
</evidence>
<dbReference type="GO" id="GO:0004140">
    <property type="term" value="F:dephospho-CoA kinase activity"/>
    <property type="evidence" value="ECO:0007669"/>
    <property type="project" value="InterPro"/>
</dbReference>
<reference evidence="5" key="2">
    <citation type="submission" date="2017-02" db="UniProtKB">
        <authorList>
            <consortium name="WormBaseParasite"/>
        </authorList>
    </citation>
    <scope>IDENTIFICATION</scope>
</reference>
<keyword evidence="3" id="KW-1133">Transmembrane helix</keyword>
<dbReference type="WBParaSite" id="ACAC_0001378701-mRNA-1">
    <property type="protein sequence ID" value="ACAC_0001378701-mRNA-1"/>
    <property type="gene ID" value="ACAC_0001378701"/>
</dbReference>
<evidence type="ECO:0000313" key="5">
    <source>
        <dbReference type="WBParaSite" id="ACAC_0001378701-mRNA-1"/>
    </source>
</evidence>
<dbReference type="Pfam" id="PF01121">
    <property type="entry name" value="CoaE"/>
    <property type="match status" value="1"/>
</dbReference>
<sequence length="127" mass="13960">MVAGGSVEAISPTKYYMVELSKVDVVEPGGPAYAKLRKEFGAEFFDVQTGALNRTKLGDLVFGDVERVLETVACLKCGCKFVSVLFGILSFMFMSFCILLKHVILECSGTFYSVCIKKQVCSMESKK</sequence>
<dbReference type="Proteomes" id="UP000035642">
    <property type="component" value="Unassembled WGS sequence"/>
</dbReference>
<proteinExistence type="predicted"/>
<dbReference type="GO" id="GO:0015937">
    <property type="term" value="P:coenzyme A biosynthetic process"/>
    <property type="evidence" value="ECO:0007669"/>
    <property type="project" value="InterPro"/>
</dbReference>
<dbReference type="InterPro" id="IPR027417">
    <property type="entry name" value="P-loop_NTPase"/>
</dbReference>
<evidence type="ECO:0000313" key="4">
    <source>
        <dbReference type="Proteomes" id="UP000035642"/>
    </source>
</evidence>
<accession>A0A0K0DPU8</accession>
<name>A0A0K0DPU8_ANGCA</name>
<dbReference type="Gene3D" id="3.40.50.300">
    <property type="entry name" value="P-loop containing nucleotide triphosphate hydrolases"/>
    <property type="match status" value="1"/>
</dbReference>
<keyword evidence="3" id="KW-0812">Transmembrane</keyword>
<evidence type="ECO:0000256" key="3">
    <source>
        <dbReference type="SAM" id="Phobius"/>
    </source>
</evidence>
<reference evidence="4" key="1">
    <citation type="submission" date="2012-09" db="EMBL/GenBank/DDBJ databases">
        <authorList>
            <person name="Martin A.A."/>
        </authorList>
    </citation>
    <scope>NUCLEOTIDE SEQUENCE</scope>
</reference>